<keyword evidence="7" id="KW-0689">Ribosomal protein</keyword>
<organism evidence="7 8">
    <name type="scientific">Barnesiella viscericola</name>
    <dbReference type="NCBI Taxonomy" id="397865"/>
    <lineage>
        <taxon>Bacteria</taxon>
        <taxon>Pseudomonadati</taxon>
        <taxon>Bacteroidota</taxon>
        <taxon>Bacteroidia</taxon>
        <taxon>Bacteroidales</taxon>
        <taxon>Barnesiellaceae</taxon>
        <taxon>Barnesiella</taxon>
    </lineage>
</organism>
<evidence type="ECO:0000256" key="1">
    <source>
        <dbReference type="ARBA" id="ARBA00009741"/>
    </source>
</evidence>
<feature type="binding site" evidence="6">
    <location>
        <position position="217"/>
    </location>
    <ligand>
        <name>S-adenosyl-L-methionine</name>
        <dbReference type="ChEBI" id="CHEBI:59789"/>
    </ligand>
</feature>
<dbReference type="PIRSF" id="PIRSF000401">
    <property type="entry name" value="RPL11_MTase"/>
    <property type="match status" value="1"/>
</dbReference>
<dbReference type="PANTHER" id="PTHR43648:SF1">
    <property type="entry name" value="ELECTRON TRANSFER FLAVOPROTEIN BETA SUBUNIT LYSINE METHYLTRANSFERASE"/>
    <property type="match status" value="1"/>
</dbReference>
<dbReference type="Proteomes" id="UP000757103">
    <property type="component" value="Unassembled WGS sequence"/>
</dbReference>
<keyword evidence="7" id="KW-0687">Ribonucleoprotein</keyword>
<comment type="similarity">
    <text evidence="1 6">Belongs to the methyltransferase superfamily. PrmA family.</text>
</comment>
<evidence type="ECO:0000256" key="2">
    <source>
        <dbReference type="ARBA" id="ARBA00022490"/>
    </source>
</evidence>
<sequence>MNDYMQVRLDAEPCSEVVTDVLAAMLGEIGYESFVPDEKGVTAFVPQGKYDEAELEAVLDRFPLDGVSLSRQVTFVAGKDWNEEWEKNYFKPIVVGDECVIHSTFHKDVPQARYDVLIDPKMAFGTGHHETTTLMLQAILAADFTGCSVLDMGCGTAVLAILAGMKGASPIVAVDIDEFATENAVENVRLNHLPDIEVRLGGVEALKPETFDFIFANINRNILLADMHAYVAHMKSGSRLFMSGFYVEDIPAIQAEAERLGLCLAGHAEKNRWARVECIKD</sequence>
<proteinExistence type="inferred from homology"/>
<reference evidence="7" key="1">
    <citation type="journal article" date="2021" name="PeerJ">
        <title>Extensive microbial diversity within the chicken gut microbiome revealed by metagenomics and culture.</title>
        <authorList>
            <person name="Gilroy R."/>
            <person name="Ravi A."/>
            <person name="Getino M."/>
            <person name="Pursley I."/>
            <person name="Horton D.L."/>
            <person name="Alikhan N.F."/>
            <person name="Baker D."/>
            <person name="Gharbi K."/>
            <person name="Hall N."/>
            <person name="Watson M."/>
            <person name="Adriaenssens E.M."/>
            <person name="Foster-Nyarko E."/>
            <person name="Jarju S."/>
            <person name="Secka A."/>
            <person name="Antonio M."/>
            <person name="Oren A."/>
            <person name="Chaudhuri R.R."/>
            <person name="La Ragione R."/>
            <person name="Hildebrand F."/>
            <person name="Pallen M.J."/>
        </authorList>
    </citation>
    <scope>NUCLEOTIDE SEQUENCE</scope>
    <source>
        <strain evidence="7">CHK121-7720</strain>
    </source>
</reference>
<dbReference type="GO" id="GO:0008276">
    <property type="term" value="F:protein methyltransferase activity"/>
    <property type="evidence" value="ECO:0007669"/>
    <property type="project" value="UniProtKB-UniRule"/>
</dbReference>
<protein>
    <recommendedName>
        <fullName evidence="6">Ribosomal protein L11 methyltransferase</fullName>
        <shortName evidence="6">L11 Mtase</shortName>
        <ecNumber evidence="6">2.1.1.-</ecNumber>
    </recommendedName>
</protein>
<dbReference type="InterPro" id="IPR004498">
    <property type="entry name" value="Ribosomal_PrmA_MeTrfase"/>
</dbReference>
<reference evidence="7" key="2">
    <citation type="submission" date="2021-09" db="EMBL/GenBank/DDBJ databases">
        <authorList>
            <person name="Gilroy R."/>
        </authorList>
    </citation>
    <scope>NUCLEOTIDE SEQUENCE</scope>
    <source>
        <strain evidence="7">CHK121-7720</strain>
    </source>
</reference>
<keyword evidence="5 6" id="KW-0949">S-adenosyl-L-methionine</keyword>
<evidence type="ECO:0000313" key="8">
    <source>
        <dbReference type="Proteomes" id="UP000757103"/>
    </source>
</evidence>
<comment type="function">
    <text evidence="6">Methylates ribosomal protein L11.</text>
</comment>
<feature type="binding site" evidence="6">
    <location>
        <position position="132"/>
    </location>
    <ligand>
        <name>S-adenosyl-L-methionine</name>
        <dbReference type="ChEBI" id="CHEBI:59789"/>
    </ligand>
</feature>
<keyword evidence="3 6" id="KW-0489">Methyltransferase</keyword>
<dbReference type="Gene3D" id="3.40.50.150">
    <property type="entry name" value="Vaccinia Virus protein VP39"/>
    <property type="match status" value="1"/>
</dbReference>
<feature type="binding site" evidence="6">
    <location>
        <position position="153"/>
    </location>
    <ligand>
        <name>S-adenosyl-L-methionine</name>
        <dbReference type="ChEBI" id="CHEBI:59789"/>
    </ligand>
</feature>
<dbReference type="GO" id="GO:0032259">
    <property type="term" value="P:methylation"/>
    <property type="evidence" value="ECO:0007669"/>
    <property type="project" value="UniProtKB-KW"/>
</dbReference>
<dbReference type="RefSeq" id="WP_273306871.1">
    <property type="nucleotide sequence ID" value="NZ_DYUD01000027.1"/>
</dbReference>
<evidence type="ECO:0000256" key="6">
    <source>
        <dbReference type="HAMAP-Rule" id="MF_00735"/>
    </source>
</evidence>
<dbReference type="GO" id="GO:0005840">
    <property type="term" value="C:ribosome"/>
    <property type="evidence" value="ECO:0007669"/>
    <property type="project" value="UniProtKB-KW"/>
</dbReference>
<dbReference type="HAMAP" id="MF_00735">
    <property type="entry name" value="Methyltr_PrmA"/>
    <property type="match status" value="1"/>
</dbReference>
<keyword evidence="2 6" id="KW-0963">Cytoplasm</keyword>
<comment type="catalytic activity">
    <reaction evidence="6">
        <text>L-lysyl-[protein] + 3 S-adenosyl-L-methionine = N(6),N(6),N(6)-trimethyl-L-lysyl-[protein] + 3 S-adenosyl-L-homocysteine + 3 H(+)</text>
        <dbReference type="Rhea" id="RHEA:54192"/>
        <dbReference type="Rhea" id="RHEA-COMP:9752"/>
        <dbReference type="Rhea" id="RHEA-COMP:13826"/>
        <dbReference type="ChEBI" id="CHEBI:15378"/>
        <dbReference type="ChEBI" id="CHEBI:29969"/>
        <dbReference type="ChEBI" id="CHEBI:57856"/>
        <dbReference type="ChEBI" id="CHEBI:59789"/>
        <dbReference type="ChEBI" id="CHEBI:61961"/>
    </reaction>
</comment>
<dbReference type="EC" id="2.1.1.-" evidence="6"/>
<comment type="subcellular location">
    <subcellularLocation>
        <location evidence="6">Cytoplasm</location>
    </subcellularLocation>
</comment>
<dbReference type="SUPFAM" id="SSF53335">
    <property type="entry name" value="S-adenosyl-L-methionine-dependent methyltransferases"/>
    <property type="match status" value="1"/>
</dbReference>
<dbReference type="AlphaFoldDB" id="A0A921SVJ8"/>
<evidence type="ECO:0000256" key="5">
    <source>
        <dbReference type="ARBA" id="ARBA00022691"/>
    </source>
</evidence>
<dbReference type="Pfam" id="PF06325">
    <property type="entry name" value="PrmA"/>
    <property type="match status" value="1"/>
</dbReference>
<evidence type="ECO:0000313" key="7">
    <source>
        <dbReference type="EMBL" id="HJG89811.1"/>
    </source>
</evidence>
<feature type="binding site" evidence="6">
    <location>
        <position position="175"/>
    </location>
    <ligand>
        <name>S-adenosyl-L-methionine</name>
        <dbReference type="ChEBI" id="CHEBI:59789"/>
    </ligand>
</feature>
<dbReference type="NCBIfam" id="NF001785">
    <property type="entry name" value="PRK00517.2-2"/>
    <property type="match status" value="1"/>
</dbReference>
<dbReference type="GO" id="GO:0005737">
    <property type="term" value="C:cytoplasm"/>
    <property type="evidence" value="ECO:0007669"/>
    <property type="project" value="UniProtKB-SubCell"/>
</dbReference>
<dbReference type="PANTHER" id="PTHR43648">
    <property type="entry name" value="ELECTRON TRANSFER FLAVOPROTEIN BETA SUBUNIT LYSINE METHYLTRANSFERASE"/>
    <property type="match status" value="1"/>
</dbReference>
<dbReference type="InterPro" id="IPR050078">
    <property type="entry name" value="Ribosomal_L11_MeTrfase_PrmA"/>
</dbReference>
<gene>
    <name evidence="6 7" type="primary">prmA</name>
    <name evidence="7" type="ORF">K8U91_10140</name>
</gene>
<accession>A0A921SVJ8</accession>
<keyword evidence="4 6" id="KW-0808">Transferase</keyword>
<dbReference type="CDD" id="cd02440">
    <property type="entry name" value="AdoMet_MTases"/>
    <property type="match status" value="1"/>
</dbReference>
<dbReference type="InterPro" id="IPR029063">
    <property type="entry name" value="SAM-dependent_MTases_sf"/>
</dbReference>
<name>A0A921SVJ8_9BACT</name>
<evidence type="ECO:0000256" key="3">
    <source>
        <dbReference type="ARBA" id="ARBA00022603"/>
    </source>
</evidence>
<dbReference type="EMBL" id="DYUD01000027">
    <property type="protein sequence ID" value="HJG89811.1"/>
    <property type="molecule type" value="Genomic_DNA"/>
</dbReference>
<evidence type="ECO:0000256" key="4">
    <source>
        <dbReference type="ARBA" id="ARBA00022679"/>
    </source>
</evidence>
<comment type="caution">
    <text evidence="7">The sequence shown here is derived from an EMBL/GenBank/DDBJ whole genome shotgun (WGS) entry which is preliminary data.</text>
</comment>